<organism evidence="7 8">
    <name type="scientific">Amycolatopsis samaneae</name>
    <dbReference type="NCBI Taxonomy" id="664691"/>
    <lineage>
        <taxon>Bacteria</taxon>
        <taxon>Bacillati</taxon>
        <taxon>Actinomycetota</taxon>
        <taxon>Actinomycetes</taxon>
        <taxon>Pseudonocardiales</taxon>
        <taxon>Pseudonocardiaceae</taxon>
        <taxon>Amycolatopsis</taxon>
    </lineage>
</organism>
<evidence type="ECO:0000313" key="8">
    <source>
        <dbReference type="Proteomes" id="UP001597419"/>
    </source>
</evidence>
<dbReference type="Pfam" id="PF17918">
    <property type="entry name" value="TetR_C_15"/>
    <property type="match status" value="1"/>
</dbReference>
<comment type="caution">
    <text evidence="7">The sequence shown here is derived from an EMBL/GenBank/DDBJ whole genome shotgun (WGS) entry which is preliminary data.</text>
</comment>
<keyword evidence="8" id="KW-1185">Reference proteome</keyword>
<keyword evidence="1" id="KW-0805">Transcription regulation</keyword>
<feature type="region of interest" description="Disordered" evidence="5">
    <location>
        <begin position="203"/>
        <end position="237"/>
    </location>
</feature>
<protein>
    <submittedName>
        <fullName evidence="7">TetR/AcrR family transcriptional regulator</fullName>
    </submittedName>
</protein>
<feature type="compositionally biased region" description="Polar residues" evidence="5">
    <location>
        <begin position="213"/>
        <end position="223"/>
    </location>
</feature>
<dbReference type="SUPFAM" id="SSF46689">
    <property type="entry name" value="Homeodomain-like"/>
    <property type="match status" value="1"/>
</dbReference>
<dbReference type="Proteomes" id="UP001597419">
    <property type="component" value="Unassembled WGS sequence"/>
</dbReference>
<feature type="DNA-binding region" description="H-T-H motif" evidence="4">
    <location>
        <begin position="43"/>
        <end position="62"/>
    </location>
</feature>
<dbReference type="PANTHER" id="PTHR30055:SF234">
    <property type="entry name" value="HTH-TYPE TRANSCRIPTIONAL REGULATOR BETI"/>
    <property type="match status" value="1"/>
</dbReference>
<evidence type="ECO:0000259" key="6">
    <source>
        <dbReference type="PROSITE" id="PS50977"/>
    </source>
</evidence>
<dbReference type="EMBL" id="JBHUKU010000005">
    <property type="protein sequence ID" value="MFD2459239.1"/>
    <property type="molecule type" value="Genomic_DNA"/>
</dbReference>
<dbReference type="InterPro" id="IPR036271">
    <property type="entry name" value="Tet_transcr_reg_TetR-rel_C_sf"/>
</dbReference>
<dbReference type="RefSeq" id="WP_345405788.1">
    <property type="nucleotide sequence ID" value="NZ_BAABHG010000019.1"/>
</dbReference>
<dbReference type="InterPro" id="IPR050109">
    <property type="entry name" value="HTH-type_TetR-like_transc_reg"/>
</dbReference>
<keyword evidence="2 4" id="KW-0238">DNA-binding</keyword>
<keyword evidence="3" id="KW-0804">Transcription</keyword>
<evidence type="ECO:0000313" key="7">
    <source>
        <dbReference type="EMBL" id="MFD2459239.1"/>
    </source>
</evidence>
<dbReference type="InterPro" id="IPR001647">
    <property type="entry name" value="HTH_TetR"/>
</dbReference>
<dbReference type="PROSITE" id="PS50977">
    <property type="entry name" value="HTH_TETR_2"/>
    <property type="match status" value="1"/>
</dbReference>
<dbReference type="SUPFAM" id="SSF48498">
    <property type="entry name" value="Tetracyclin repressor-like, C-terminal domain"/>
    <property type="match status" value="1"/>
</dbReference>
<dbReference type="InterPro" id="IPR009057">
    <property type="entry name" value="Homeodomain-like_sf"/>
</dbReference>
<dbReference type="PANTHER" id="PTHR30055">
    <property type="entry name" value="HTH-TYPE TRANSCRIPTIONAL REGULATOR RUTR"/>
    <property type="match status" value="1"/>
</dbReference>
<dbReference type="InterPro" id="IPR041669">
    <property type="entry name" value="TetR_C_15"/>
</dbReference>
<accession>A0ABW5GDA4</accession>
<proteinExistence type="predicted"/>
<dbReference type="Pfam" id="PF00440">
    <property type="entry name" value="TetR_N"/>
    <property type="match status" value="1"/>
</dbReference>
<dbReference type="PRINTS" id="PR00455">
    <property type="entry name" value="HTHTETR"/>
</dbReference>
<gene>
    <name evidence="7" type="ORF">ACFSYJ_11550</name>
</gene>
<feature type="domain" description="HTH tetR-type" evidence="6">
    <location>
        <begin position="20"/>
        <end position="80"/>
    </location>
</feature>
<sequence length="237" mass="26534">MSSGEQRLQPRKKPRQVRSELMRQRILDAAARVFAEHGYAAGTTNRIAELARISVGSLYQYYPNKDAILLELVTRHMDAGVAATERLEREELSGPLAEVIRVFVRATIDNHLDDPQLLQVMLEQAPRSPALRERVARHQKSRVAYAKDLLDRHPEVRVADTETAARLIVSTVELVVHQLIAAPDPVPIPRFETELTAMLTTYLTTPPPESRTPKATTPGQDQPSKVGMPKATKLVRE</sequence>
<evidence type="ECO:0000256" key="2">
    <source>
        <dbReference type="ARBA" id="ARBA00023125"/>
    </source>
</evidence>
<name>A0ABW5GDA4_9PSEU</name>
<evidence type="ECO:0000256" key="1">
    <source>
        <dbReference type="ARBA" id="ARBA00023015"/>
    </source>
</evidence>
<evidence type="ECO:0000256" key="3">
    <source>
        <dbReference type="ARBA" id="ARBA00023163"/>
    </source>
</evidence>
<evidence type="ECO:0000256" key="5">
    <source>
        <dbReference type="SAM" id="MobiDB-lite"/>
    </source>
</evidence>
<evidence type="ECO:0000256" key="4">
    <source>
        <dbReference type="PROSITE-ProRule" id="PRU00335"/>
    </source>
</evidence>
<dbReference type="Gene3D" id="1.10.357.10">
    <property type="entry name" value="Tetracycline Repressor, domain 2"/>
    <property type="match status" value="1"/>
</dbReference>
<reference evidence="8" key="1">
    <citation type="journal article" date="2019" name="Int. J. Syst. Evol. Microbiol.">
        <title>The Global Catalogue of Microorganisms (GCM) 10K type strain sequencing project: providing services to taxonomists for standard genome sequencing and annotation.</title>
        <authorList>
            <consortium name="The Broad Institute Genomics Platform"/>
            <consortium name="The Broad Institute Genome Sequencing Center for Infectious Disease"/>
            <person name="Wu L."/>
            <person name="Ma J."/>
        </authorList>
    </citation>
    <scope>NUCLEOTIDE SEQUENCE [LARGE SCALE GENOMIC DNA]</scope>
    <source>
        <strain evidence="8">CGMCC 4.7643</strain>
    </source>
</reference>